<dbReference type="AlphaFoldDB" id="A0A919S0I9"/>
<dbReference type="Proteomes" id="UP000679179">
    <property type="component" value="Unassembled WGS sequence"/>
</dbReference>
<dbReference type="CDD" id="cd07438">
    <property type="entry name" value="PHP_HisPPase_AMP"/>
    <property type="match status" value="1"/>
</dbReference>
<dbReference type="GO" id="GO:0004534">
    <property type="term" value="F:5'-3' RNA exonuclease activity"/>
    <property type="evidence" value="ECO:0007669"/>
    <property type="project" value="TreeGrafter"/>
</dbReference>
<dbReference type="EMBL" id="BOPZ01000019">
    <property type="protein sequence ID" value="GIM29587.1"/>
    <property type="molecule type" value="Genomic_DNA"/>
</dbReference>
<dbReference type="InterPro" id="IPR004013">
    <property type="entry name" value="PHP_dom"/>
</dbReference>
<evidence type="ECO:0000259" key="1">
    <source>
        <dbReference type="SMART" id="SM00481"/>
    </source>
</evidence>
<dbReference type="GO" id="GO:0035312">
    <property type="term" value="F:5'-3' DNA exonuclease activity"/>
    <property type="evidence" value="ECO:0007669"/>
    <property type="project" value="TreeGrafter"/>
</dbReference>
<sequence length="282" mass="31964">MNTKYINVEFHCHTNASDGTFSPSEVVENAKKKNLEILAITDHDTIDGLDEALKKATELNIRLIPGIELSCTHNGESIHILGYFRDDSYNSNELKDFLKELKNSRIERAKKIVENLAKYFDIHLDCNAVLEKGEGVVARPHIAQSIIEAGYSYSWEYIFDKIIGNDSPAYIPYKKISVSEGISLLKKYNAVVILAHPKLIKKTPVEDFLNFDFDGLEAIYIQNFKKDTDYLISLCRRNNLLITCGSDFHGVHEGDAKHGDLGTMSIPVEDLNKFLDFYNIKV</sequence>
<reference evidence="2" key="1">
    <citation type="submission" date="2021-03" db="EMBL/GenBank/DDBJ databases">
        <title>Taxonomic study of Clostridium polyendosporum from meadow-gley soil under rice.</title>
        <authorList>
            <person name="Kobayashi H."/>
            <person name="Tanizawa Y."/>
            <person name="Yagura M."/>
        </authorList>
    </citation>
    <scope>NUCLEOTIDE SEQUENCE</scope>
    <source>
        <strain evidence="2">JCM 30710</strain>
    </source>
</reference>
<evidence type="ECO:0000313" key="3">
    <source>
        <dbReference type="Proteomes" id="UP000679179"/>
    </source>
</evidence>
<protein>
    <submittedName>
        <fullName evidence="2">Phosphatase</fullName>
    </submittedName>
</protein>
<feature type="domain" description="Polymerase/histidinol phosphatase N-terminal" evidence="1">
    <location>
        <begin position="8"/>
        <end position="73"/>
    </location>
</feature>
<proteinExistence type="predicted"/>
<keyword evidence="3" id="KW-1185">Reference proteome</keyword>
<dbReference type="InterPro" id="IPR052018">
    <property type="entry name" value="PHP_domain"/>
</dbReference>
<dbReference type="InterPro" id="IPR003141">
    <property type="entry name" value="Pol/His_phosphatase_N"/>
</dbReference>
<name>A0A919S0I9_9CLOT</name>
<dbReference type="Pfam" id="PF02811">
    <property type="entry name" value="PHP"/>
    <property type="match status" value="1"/>
</dbReference>
<dbReference type="PANTHER" id="PTHR42924:SF3">
    <property type="entry name" value="POLYMERASE_HISTIDINOL PHOSPHATASE N-TERMINAL DOMAIN-CONTAINING PROTEIN"/>
    <property type="match status" value="1"/>
</dbReference>
<dbReference type="SMART" id="SM00481">
    <property type="entry name" value="POLIIIAc"/>
    <property type="match status" value="1"/>
</dbReference>
<dbReference type="Gene3D" id="1.10.150.650">
    <property type="match status" value="1"/>
</dbReference>
<accession>A0A919S0I9</accession>
<dbReference type="RefSeq" id="WP_212904281.1">
    <property type="nucleotide sequence ID" value="NZ_BOPZ01000019.1"/>
</dbReference>
<gene>
    <name evidence="2" type="ORF">CPJCM30710_22530</name>
</gene>
<dbReference type="SUPFAM" id="SSF89550">
    <property type="entry name" value="PHP domain-like"/>
    <property type="match status" value="1"/>
</dbReference>
<comment type="caution">
    <text evidence="2">The sequence shown here is derived from an EMBL/GenBank/DDBJ whole genome shotgun (WGS) entry which is preliminary data.</text>
</comment>
<dbReference type="Gene3D" id="3.20.20.140">
    <property type="entry name" value="Metal-dependent hydrolases"/>
    <property type="match status" value="1"/>
</dbReference>
<organism evidence="2 3">
    <name type="scientific">Clostridium polyendosporum</name>
    <dbReference type="NCBI Taxonomy" id="69208"/>
    <lineage>
        <taxon>Bacteria</taxon>
        <taxon>Bacillati</taxon>
        <taxon>Bacillota</taxon>
        <taxon>Clostridia</taxon>
        <taxon>Eubacteriales</taxon>
        <taxon>Clostridiaceae</taxon>
        <taxon>Clostridium</taxon>
    </lineage>
</organism>
<evidence type="ECO:0000313" key="2">
    <source>
        <dbReference type="EMBL" id="GIM29587.1"/>
    </source>
</evidence>
<dbReference type="InterPro" id="IPR016195">
    <property type="entry name" value="Pol/histidinol_Pase-like"/>
</dbReference>
<dbReference type="PANTHER" id="PTHR42924">
    <property type="entry name" value="EXONUCLEASE"/>
    <property type="match status" value="1"/>
</dbReference>